<dbReference type="VEuPathDB" id="VectorBase:AFAF011717"/>
<organism evidence="19 20">
    <name type="scientific">Anopheles farauti</name>
    <dbReference type="NCBI Taxonomy" id="69004"/>
    <lineage>
        <taxon>Eukaryota</taxon>
        <taxon>Metazoa</taxon>
        <taxon>Ecdysozoa</taxon>
        <taxon>Arthropoda</taxon>
        <taxon>Hexapoda</taxon>
        <taxon>Insecta</taxon>
        <taxon>Pterygota</taxon>
        <taxon>Neoptera</taxon>
        <taxon>Endopterygota</taxon>
        <taxon>Diptera</taxon>
        <taxon>Nematocera</taxon>
        <taxon>Culicoidea</taxon>
        <taxon>Culicidae</taxon>
        <taxon>Anophelinae</taxon>
        <taxon>Anopheles</taxon>
    </lineage>
</organism>
<dbReference type="InterPro" id="IPR049393">
    <property type="entry name" value="eEFSec_III"/>
</dbReference>
<dbReference type="FunFam" id="2.40.30.10:FF:000052">
    <property type="entry name" value="Selenocysteine-specific elongation factor EF-Sec"/>
    <property type="match status" value="1"/>
</dbReference>
<dbReference type="CDD" id="cd01889">
    <property type="entry name" value="SelB_euk"/>
    <property type="match status" value="1"/>
</dbReference>
<dbReference type="SUPFAM" id="SSF52540">
    <property type="entry name" value="P-loop containing nucleoside triphosphate hydrolases"/>
    <property type="match status" value="1"/>
</dbReference>
<dbReference type="GO" id="GO:0001514">
    <property type="term" value="P:selenocysteine incorporation"/>
    <property type="evidence" value="ECO:0007669"/>
    <property type="project" value="UniProtKB-ARBA"/>
</dbReference>
<reference evidence="19" key="2">
    <citation type="submission" date="2020-05" db="UniProtKB">
        <authorList>
            <consortium name="EnsemblMetazoa"/>
        </authorList>
    </citation>
    <scope>IDENTIFICATION</scope>
    <source>
        <strain evidence="19">FAR1</strain>
    </source>
</reference>
<dbReference type="PANTHER" id="PTHR43721">
    <property type="entry name" value="ELONGATION FACTOR TU-RELATED"/>
    <property type="match status" value="1"/>
</dbReference>
<dbReference type="CDD" id="cd03696">
    <property type="entry name" value="SelB_II"/>
    <property type="match status" value="1"/>
</dbReference>
<evidence type="ECO:0000256" key="2">
    <source>
        <dbReference type="ARBA" id="ARBA00001946"/>
    </source>
</evidence>
<dbReference type="AlphaFoldDB" id="A0A182QJV0"/>
<evidence type="ECO:0000256" key="13">
    <source>
        <dbReference type="ARBA" id="ARBA00023242"/>
    </source>
</evidence>
<evidence type="ECO:0000256" key="8">
    <source>
        <dbReference type="ARBA" id="ARBA00022553"/>
    </source>
</evidence>
<keyword evidence="7" id="KW-0963">Cytoplasm</keyword>
<keyword evidence="9" id="KW-0547">Nucleotide-binding</keyword>
<dbReference type="InterPro" id="IPR027417">
    <property type="entry name" value="P-loop_NTPase"/>
</dbReference>
<dbReference type="EMBL" id="AXCN02000346">
    <property type="status" value="NOT_ANNOTATED_CDS"/>
    <property type="molecule type" value="Genomic_DNA"/>
</dbReference>
<dbReference type="Pfam" id="PF03144">
    <property type="entry name" value="GTP_EFTU_D2"/>
    <property type="match status" value="1"/>
</dbReference>
<proteinExistence type="predicted"/>
<evidence type="ECO:0000256" key="9">
    <source>
        <dbReference type="ARBA" id="ARBA00022741"/>
    </source>
</evidence>
<dbReference type="GO" id="GO:0005525">
    <property type="term" value="F:GTP binding"/>
    <property type="evidence" value="ECO:0007669"/>
    <property type="project" value="UniProtKB-KW"/>
</dbReference>
<evidence type="ECO:0000256" key="17">
    <source>
        <dbReference type="ARBA" id="ARBA00082387"/>
    </source>
</evidence>
<evidence type="ECO:0000256" key="4">
    <source>
        <dbReference type="ARBA" id="ARBA00004496"/>
    </source>
</evidence>
<evidence type="ECO:0000256" key="1">
    <source>
        <dbReference type="ARBA" id="ARBA00001936"/>
    </source>
</evidence>
<evidence type="ECO:0000256" key="16">
    <source>
        <dbReference type="ARBA" id="ARBA00076506"/>
    </source>
</evidence>
<sequence length="565" mass="61795">MYLNLNIGILGHVDSGKTTLARALSAIASTAAFDKNPQSQERGITLDLGFSALQVDLPEHLREQCEAAGYEKLQYTFVDCPGHASLIRTIIGGAQIIDMMLLVIDSEKGIQPQTAECLIIGELTCRKMIVVLNKVDVLRDPAAQKKTLDRLRKGIAGVLSKMAFDETPIVAISAATGENLSLLVDTMKSKSFIPQRNVKLPFMFAVDHCFAIKGQGTVCTGTVLQGTLNLGDEVEIPKLKLQRKIKSIQMFRKSYQSIRQGDRAGVCITQFDPKSLERGIVCAPNHIQHVYAAIVRLCSVKYYKRPIKSKAKFHITCGYETVLATVLLFTGAGDGAFSTTQQYEFVDELSTDDRDRFVFALLEFEHPILAFQDALIIGSKLDTDVHATDCRIAFSGRLAHIVRDSKYTETFLPELQIYKHKTKSGTIQRAVNDQELIAVGLFKKTANNRQAFVGLQVSLSSGERGVIEDTFGASGKVKLRFPEPLPEDVLSRLGAKGPPPAEACSSSSMPICRETVLSVPIESLIMSSCSSCPDRMRCCVASVSSTKRLELESSTAPPPPDDVGT</sequence>
<comment type="cofactor">
    <cofactor evidence="2">
        <name>Mg(2+)</name>
        <dbReference type="ChEBI" id="CHEBI:18420"/>
    </cofactor>
</comment>
<evidence type="ECO:0000256" key="3">
    <source>
        <dbReference type="ARBA" id="ARBA00004123"/>
    </source>
</evidence>
<accession>A0A182QJV0</accession>
<dbReference type="PRINTS" id="PR00315">
    <property type="entry name" value="ELONGATNFCT"/>
</dbReference>
<evidence type="ECO:0000256" key="11">
    <source>
        <dbReference type="ARBA" id="ARBA00022917"/>
    </source>
</evidence>
<keyword evidence="20" id="KW-1185">Reference proteome</keyword>
<dbReference type="Gene3D" id="3.40.50.300">
    <property type="entry name" value="P-loop containing nucleotide triphosphate hydrolases"/>
    <property type="match status" value="1"/>
</dbReference>
<dbReference type="PROSITE" id="PS51722">
    <property type="entry name" value="G_TR_2"/>
    <property type="match status" value="1"/>
</dbReference>
<keyword evidence="10" id="KW-0378">Hydrolase</keyword>
<evidence type="ECO:0000256" key="15">
    <source>
        <dbReference type="ARBA" id="ARBA00054716"/>
    </source>
</evidence>
<dbReference type="InterPro" id="IPR005225">
    <property type="entry name" value="Small_GTP-bd"/>
</dbReference>
<dbReference type="FunFam" id="3.40.50.300:FF:000900">
    <property type="entry name" value="Eukaryotic elongation factor, selenocysteine-tRNA-specific"/>
    <property type="match status" value="1"/>
</dbReference>
<dbReference type="GO" id="GO:0003924">
    <property type="term" value="F:GTPase activity"/>
    <property type="evidence" value="ECO:0007669"/>
    <property type="project" value="InterPro"/>
</dbReference>
<dbReference type="Pfam" id="PF21131">
    <property type="entry name" value="eEFSec_4th"/>
    <property type="match status" value="1"/>
</dbReference>
<dbReference type="Pfam" id="PF00009">
    <property type="entry name" value="GTP_EFTU"/>
    <property type="match status" value="1"/>
</dbReference>
<dbReference type="GO" id="GO:0005737">
    <property type="term" value="C:cytoplasm"/>
    <property type="evidence" value="ECO:0007669"/>
    <property type="project" value="UniProtKB-SubCell"/>
</dbReference>
<name>A0A182QJV0_9DIPT</name>
<dbReference type="PANTHER" id="PTHR43721:SF11">
    <property type="entry name" value="SELENOCYSTEINE-SPECIFIC ELONGATION FACTOR"/>
    <property type="match status" value="1"/>
</dbReference>
<dbReference type="InterPro" id="IPR050055">
    <property type="entry name" value="EF-Tu_GTPase"/>
</dbReference>
<dbReference type="Gene3D" id="2.40.30.10">
    <property type="entry name" value="Translation factors"/>
    <property type="match status" value="2"/>
</dbReference>
<comment type="cofactor">
    <cofactor evidence="1">
        <name>Mn(2+)</name>
        <dbReference type="ChEBI" id="CHEBI:29035"/>
    </cofactor>
</comment>
<comment type="function">
    <text evidence="15">Translation factor required for the incorporation of the rare amino acid selenocysteine encoded by UGA codons. Replaces the eRF1-eRF3-GTP ternary complex for the insertion of selenocysteine directed by the UGA codon. Insertion of selenocysteine at UGA codons is mediated by SECISBP2 and EEFSEC: SECISBP2 (1) specifically binds the SECIS sequence once the 80S ribosome encounters an in-frame UGA codon and (2) contacts the RPS27A/eS31 of the 40S ribosome before ribosome stalling. (3) GTP-bound EEFSEC then delivers selenocysteinyl-tRNA(Sec) to the 80S ribosome and adopts a preaccommodated state conformation. (4) After GTP hydrolysis, EEFSEC dissociates from the assembly, selenocysteinyl-tRNA(Sec) accommodates, and peptide bond synthesis and selenoprotein elongation occur.</text>
</comment>
<dbReference type="Proteomes" id="UP000075886">
    <property type="component" value="Unassembled WGS sequence"/>
</dbReference>
<dbReference type="EnsemblMetazoa" id="AFAF011717-RA">
    <property type="protein sequence ID" value="AFAF011717-PA"/>
    <property type="gene ID" value="AFAF011717"/>
</dbReference>
<comment type="subcellular location">
    <subcellularLocation>
        <location evidence="4">Cytoplasm</location>
    </subcellularLocation>
    <subcellularLocation>
        <location evidence="3">Nucleus</location>
    </subcellularLocation>
</comment>
<feature type="domain" description="Tr-type G" evidence="18">
    <location>
        <begin position="2"/>
        <end position="195"/>
    </location>
</feature>
<evidence type="ECO:0000256" key="12">
    <source>
        <dbReference type="ARBA" id="ARBA00023134"/>
    </source>
</evidence>
<dbReference type="InterPro" id="IPR004161">
    <property type="entry name" value="EFTu-like_2"/>
</dbReference>
<evidence type="ECO:0000256" key="5">
    <source>
        <dbReference type="ARBA" id="ARBA00015953"/>
    </source>
</evidence>
<dbReference type="GO" id="GO:0003746">
    <property type="term" value="F:translation elongation factor activity"/>
    <property type="evidence" value="ECO:0007669"/>
    <property type="project" value="TreeGrafter"/>
</dbReference>
<evidence type="ECO:0000256" key="10">
    <source>
        <dbReference type="ARBA" id="ARBA00022801"/>
    </source>
</evidence>
<comment type="catalytic activity">
    <reaction evidence="14">
        <text>GTP + H2O = GDP + phosphate + H(+)</text>
        <dbReference type="Rhea" id="RHEA:19669"/>
        <dbReference type="ChEBI" id="CHEBI:15377"/>
        <dbReference type="ChEBI" id="CHEBI:15378"/>
        <dbReference type="ChEBI" id="CHEBI:37565"/>
        <dbReference type="ChEBI" id="CHEBI:43474"/>
        <dbReference type="ChEBI" id="CHEBI:58189"/>
    </reaction>
    <physiologicalReaction direction="left-to-right" evidence="14">
        <dbReference type="Rhea" id="RHEA:19670"/>
    </physiologicalReaction>
</comment>
<keyword evidence="11" id="KW-0648">Protein biosynthesis</keyword>
<evidence type="ECO:0000256" key="6">
    <source>
        <dbReference type="ARBA" id="ARBA00022481"/>
    </source>
</evidence>
<evidence type="ECO:0000256" key="7">
    <source>
        <dbReference type="ARBA" id="ARBA00022490"/>
    </source>
</evidence>
<keyword evidence="6" id="KW-0488">Methylation</keyword>
<evidence type="ECO:0000259" key="18">
    <source>
        <dbReference type="PROSITE" id="PS51722"/>
    </source>
</evidence>
<dbReference type="InterPro" id="IPR009000">
    <property type="entry name" value="Transl_B-barrel_sf"/>
</dbReference>
<dbReference type="SUPFAM" id="SSF50447">
    <property type="entry name" value="Translation proteins"/>
    <property type="match status" value="1"/>
</dbReference>
<keyword evidence="8" id="KW-0597">Phosphoprotein</keyword>
<evidence type="ECO:0000256" key="14">
    <source>
        <dbReference type="ARBA" id="ARBA00049117"/>
    </source>
</evidence>
<dbReference type="GO" id="GO:0005634">
    <property type="term" value="C:nucleus"/>
    <property type="evidence" value="ECO:0007669"/>
    <property type="project" value="UniProtKB-SubCell"/>
</dbReference>
<evidence type="ECO:0000313" key="19">
    <source>
        <dbReference type="EnsemblMetazoa" id="AFAF011717-PA"/>
    </source>
</evidence>
<protein>
    <recommendedName>
        <fullName evidence="5">Selenocysteine-specific elongation factor</fullName>
    </recommendedName>
    <alternativeName>
        <fullName evidence="17">Elongation factor sec</fullName>
    </alternativeName>
    <alternativeName>
        <fullName evidence="16">Eukaryotic elongation factor, selenocysteine-tRNA-specific</fullName>
    </alternativeName>
</protein>
<dbReference type="NCBIfam" id="TIGR00231">
    <property type="entry name" value="small_GTP"/>
    <property type="match status" value="1"/>
</dbReference>
<keyword evidence="12" id="KW-0342">GTP-binding</keyword>
<dbReference type="Pfam" id="PF21208">
    <property type="entry name" value="euk_SelB_III"/>
    <property type="match status" value="1"/>
</dbReference>
<dbReference type="CDD" id="cd04094">
    <property type="entry name" value="eSelB_III"/>
    <property type="match status" value="1"/>
</dbReference>
<dbReference type="InterPro" id="IPR000795">
    <property type="entry name" value="T_Tr_GTP-bd_dom"/>
</dbReference>
<keyword evidence="13" id="KW-0539">Nucleus</keyword>
<reference evidence="20" key="1">
    <citation type="submission" date="2014-01" db="EMBL/GenBank/DDBJ databases">
        <title>The Genome Sequence of Anopheles farauti FAR1 (V2).</title>
        <authorList>
            <consortium name="The Broad Institute Genomics Platform"/>
            <person name="Neafsey D.E."/>
            <person name="Besansky N."/>
            <person name="Howell P."/>
            <person name="Walton C."/>
            <person name="Young S.K."/>
            <person name="Zeng Q."/>
            <person name="Gargeya S."/>
            <person name="Fitzgerald M."/>
            <person name="Haas B."/>
            <person name="Abouelleil A."/>
            <person name="Allen A.W."/>
            <person name="Alvarado L."/>
            <person name="Arachchi H.M."/>
            <person name="Berlin A.M."/>
            <person name="Chapman S.B."/>
            <person name="Gainer-Dewar J."/>
            <person name="Goldberg J."/>
            <person name="Griggs A."/>
            <person name="Gujja S."/>
            <person name="Hansen M."/>
            <person name="Howarth C."/>
            <person name="Imamovic A."/>
            <person name="Ireland A."/>
            <person name="Larimer J."/>
            <person name="McCowan C."/>
            <person name="Murphy C."/>
            <person name="Pearson M."/>
            <person name="Poon T.W."/>
            <person name="Priest M."/>
            <person name="Roberts A."/>
            <person name="Saif S."/>
            <person name="Shea T."/>
            <person name="Sisk P."/>
            <person name="Sykes S."/>
            <person name="Wortman J."/>
            <person name="Nusbaum C."/>
            <person name="Birren B."/>
        </authorList>
    </citation>
    <scope>NUCLEOTIDE SEQUENCE [LARGE SCALE GENOMIC DNA]</scope>
    <source>
        <strain evidence="20">FAR1</strain>
    </source>
</reference>
<dbReference type="InterPro" id="IPR049394">
    <property type="entry name" value="eEFSec_C"/>
</dbReference>
<dbReference type="STRING" id="69004.A0A182QJV0"/>
<evidence type="ECO:0000313" key="20">
    <source>
        <dbReference type="Proteomes" id="UP000075886"/>
    </source>
</evidence>